<protein>
    <submittedName>
        <fullName evidence="2">Uncharacterized protein</fullName>
    </submittedName>
</protein>
<proteinExistence type="predicted"/>
<comment type="caution">
    <text evidence="2">The sequence shown here is derived from an EMBL/GenBank/DDBJ whole genome shotgun (WGS) entry which is preliminary data.</text>
</comment>
<evidence type="ECO:0000313" key="3">
    <source>
        <dbReference type="Proteomes" id="UP001608902"/>
    </source>
</evidence>
<organism evidence="2 3">
    <name type="scientific">Gnathostoma spinigerum</name>
    <dbReference type="NCBI Taxonomy" id="75299"/>
    <lineage>
        <taxon>Eukaryota</taxon>
        <taxon>Metazoa</taxon>
        <taxon>Ecdysozoa</taxon>
        <taxon>Nematoda</taxon>
        <taxon>Chromadorea</taxon>
        <taxon>Rhabditida</taxon>
        <taxon>Spirurina</taxon>
        <taxon>Gnathostomatomorpha</taxon>
        <taxon>Gnathostomatoidea</taxon>
        <taxon>Gnathostomatidae</taxon>
        <taxon>Gnathostoma</taxon>
    </lineage>
</organism>
<feature type="region of interest" description="Disordered" evidence="1">
    <location>
        <begin position="60"/>
        <end position="106"/>
    </location>
</feature>
<sequence>MLNNTTKDVRSKVVRVRDINLGCLHFHTNTSSPPIQQQLPHNRYSHFHSFPFIELSHSRRSSSSSSLSSSLSSSSSSSPLSTTPSAASSQRDVSTLVATPPLSSHSSSLFLSPTIQFHLSSPFLPLTSNLQRTATYDLQR</sequence>
<dbReference type="Proteomes" id="UP001608902">
    <property type="component" value="Unassembled WGS sequence"/>
</dbReference>
<evidence type="ECO:0000313" key="2">
    <source>
        <dbReference type="EMBL" id="MFH4977461.1"/>
    </source>
</evidence>
<name>A0ABD6EE15_9BILA</name>
<accession>A0ABD6EE15</accession>
<keyword evidence="3" id="KW-1185">Reference proteome</keyword>
<evidence type="ECO:0000256" key="1">
    <source>
        <dbReference type="SAM" id="MobiDB-lite"/>
    </source>
</evidence>
<feature type="compositionally biased region" description="Low complexity" evidence="1">
    <location>
        <begin position="61"/>
        <end position="89"/>
    </location>
</feature>
<dbReference type="AlphaFoldDB" id="A0ABD6EE15"/>
<dbReference type="EMBL" id="JBGFUD010002317">
    <property type="protein sequence ID" value="MFH4977461.1"/>
    <property type="molecule type" value="Genomic_DNA"/>
</dbReference>
<gene>
    <name evidence="2" type="ORF">AB6A40_004170</name>
</gene>
<reference evidence="2 3" key="1">
    <citation type="submission" date="2024-08" db="EMBL/GenBank/DDBJ databases">
        <title>Gnathostoma spinigerum genome.</title>
        <authorList>
            <person name="Gonzalez-Bertolin B."/>
            <person name="Monzon S."/>
            <person name="Zaballos A."/>
            <person name="Jimenez P."/>
            <person name="Dekumyoy P."/>
            <person name="Varona S."/>
            <person name="Cuesta I."/>
            <person name="Sumanam S."/>
            <person name="Adisakwattana P."/>
            <person name="Gasser R.B."/>
            <person name="Hernandez-Gonzalez A."/>
            <person name="Young N.D."/>
            <person name="Perteguer M.J."/>
        </authorList>
    </citation>
    <scope>NUCLEOTIDE SEQUENCE [LARGE SCALE GENOMIC DNA]</scope>
    <source>
        <strain evidence="2">AL3</strain>
        <tissue evidence="2">Liver</tissue>
    </source>
</reference>